<keyword evidence="2" id="KW-0732">Signal</keyword>
<evidence type="ECO:0000256" key="2">
    <source>
        <dbReference type="SAM" id="SignalP"/>
    </source>
</evidence>
<feature type="signal peptide" evidence="2">
    <location>
        <begin position="1"/>
        <end position="18"/>
    </location>
</feature>
<organism evidence="3">
    <name type="scientific">Cupriavidus pinatubonensis (strain JMP 134 / LMG 1197)</name>
    <name type="common">Cupriavidus necator (strain JMP 134)</name>
    <dbReference type="NCBI Taxonomy" id="264198"/>
    <lineage>
        <taxon>Bacteria</taxon>
        <taxon>Pseudomonadati</taxon>
        <taxon>Pseudomonadota</taxon>
        <taxon>Betaproteobacteria</taxon>
        <taxon>Burkholderiales</taxon>
        <taxon>Burkholderiaceae</taxon>
        <taxon>Cupriavidus</taxon>
    </lineage>
</organism>
<dbReference type="KEGG" id="reu:Reut_A1233"/>
<dbReference type="EMBL" id="CP000090">
    <property type="protein sequence ID" value="AAZ60604.1"/>
    <property type="molecule type" value="Genomic_DNA"/>
</dbReference>
<feature type="region of interest" description="Disordered" evidence="1">
    <location>
        <begin position="22"/>
        <end position="65"/>
    </location>
</feature>
<evidence type="ECO:0000256" key="1">
    <source>
        <dbReference type="SAM" id="MobiDB-lite"/>
    </source>
</evidence>
<feature type="chain" id="PRO_5004232785" evidence="2">
    <location>
        <begin position="19"/>
        <end position="114"/>
    </location>
</feature>
<sequence length="114" mass="12064">MLATILSLAFVLSVLTTAISLDSHERRGNDASGPTEKQLHSVLKKCQPKQEPADAATGFAHGGIPHEHFATAEPFIEGYRDEGGCDALLNDEHKETGGVNASVSSSGQASHQRL</sequence>
<gene>
    <name evidence="3" type="ordered locus">Reut_A1233</name>
</gene>
<dbReference type="AlphaFoldDB" id="Q472S9"/>
<proteinExistence type="predicted"/>
<feature type="compositionally biased region" description="Polar residues" evidence="1">
    <location>
        <begin position="99"/>
        <end position="114"/>
    </location>
</feature>
<reference evidence="3" key="1">
    <citation type="submission" date="2005-08" db="EMBL/GenBank/DDBJ databases">
        <title>Complete sequence of Chromosome1 of Ralstonia eutropha JMP134.</title>
        <authorList>
            <person name="Copeland A."/>
            <person name="Lucas S."/>
            <person name="Lapidus A."/>
            <person name="Barry K."/>
            <person name="Detter J.C."/>
            <person name="Glavina T."/>
            <person name="Hammon N."/>
            <person name="Israni S."/>
            <person name="Pitluck S."/>
            <person name="Goltsman E."/>
            <person name="Martinez M."/>
            <person name="Schmutz J."/>
            <person name="Larimer F."/>
            <person name="Land M."/>
            <person name="Lykidis A."/>
            <person name="Richardson P."/>
        </authorList>
    </citation>
    <scope>NUCLEOTIDE SEQUENCE</scope>
    <source>
        <strain evidence="3">JMP134</strain>
    </source>
</reference>
<accession>Q472S9</accession>
<evidence type="ECO:0000313" key="3">
    <source>
        <dbReference type="EMBL" id="AAZ60604.1"/>
    </source>
</evidence>
<dbReference type="HOGENOM" id="CLU_2116944_0_0_4"/>
<name>Q472S9_CUPPJ</name>
<protein>
    <submittedName>
        <fullName evidence="3">Uncharacterized protein</fullName>
    </submittedName>
</protein>
<feature type="region of interest" description="Disordered" evidence="1">
    <location>
        <begin position="86"/>
        <end position="114"/>
    </location>
</feature>